<evidence type="ECO:0000259" key="9">
    <source>
        <dbReference type="SMART" id="SM00093"/>
    </source>
</evidence>
<dbReference type="CDD" id="cd02043">
    <property type="entry name" value="serpinP_plants"/>
    <property type="match status" value="1"/>
</dbReference>
<dbReference type="Pfam" id="PF00079">
    <property type="entry name" value="Serpin"/>
    <property type="match status" value="1"/>
</dbReference>
<comment type="caution">
    <text evidence="10">The sequence shown here is derived from an EMBL/GenBank/DDBJ whole genome shotgun (WGS) entry which is preliminary data.</text>
</comment>
<keyword evidence="6" id="KW-0175">Coiled coil</keyword>
<keyword evidence="11" id="KW-1185">Reference proteome</keyword>
<gene>
    <name evidence="10" type="ORF">KFK09_009788</name>
</gene>
<dbReference type="InterPro" id="IPR000215">
    <property type="entry name" value="Serpin_fam"/>
</dbReference>
<evidence type="ECO:0000256" key="6">
    <source>
        <dbReference type="ARBA" id="ARBA00023054"/>
    </source>
</evidence>
<dbReference type="InterPro" id="IPR009768">
    <property type="entry name" value="MAP70"/>
</dbReference>
<evidence type="ECO:0000256" key="5">
    <source>
        <dbReference type="ARBA" id="ARBA00022701"/>
    </source>
</evidence>
<dbReference type="InterPro" id="IPR042178">
    <property type="entry name" value="Serpin_sf_1"/>
</dbReference>
<feature type="domain" description="Serpin" evidence="9">
    <location>
        <begin position="335"/>
        <end position="704"/>
    </location>
</feature>
<dbReference type="PANTHER" id="PTHR11461">
    <property type="entry name" value="SERINE PROTEASE INHIBITOR, SERPIN"/>
    <property type="match status" value="1"/>
</dbReference>
<keyword evidence="7" id="KW-0206">Cytoskeleton</keyword>
<dbReference type="InterPro" id="IPR042185">
    <property type="entry name" value="Serpin_sf_2"/>
</dbReference>
<evidence type="ECO:0000256" key="2">
    <source>
        <dbReference type="ARBA" id="ARBA00008825"/>
    </source>
</evidence>
<dbReference type="GO" id="GO:0004867">
    <property type="term" value="F:serine-type endopeptidase inhibitor activity"/>
    <property type="evidence" value="ECO:0007669"/>
    <property type="project" value="InterPro"/>
</dbReference>
<accession>A0A8T3BKQ5</accession>
<dbReference type="SMART" id="SM00093">
    <property type="entry name" value="SERPIN"/>
    <property type="match status" value="1"/>
</dbReference>
<evidence type="ECO:0000313" key="11">
    <source>
        <dbReference type="Proteomes" id="UP000829196"/>
    </source>
</evidence>
<dbReference type="PROSITE" id="PS00284">
    <property type="entry name" value="SERPIN"/>
    <property type="match status" value="1"/>
</dbReference>
<keyword evidence="4" id="KW-0963">Cytoplasm</keyword>
<reference evidence="10" key="1">
    <citation type="journal article" date="2022" name="Front. Genet.">
        <title>Chromosome-Scale Assembly of the Dendrobium nobile Genome Provides Insights Into the Molecular Mechanism of the Biosynthesis of the Medicinal Active Ingredient of Dendrobium.</title>
        <authorList>
            <person name="Xu Q."/>
            <person name="Niu S.-C."/>
            <person name="Li K.-L."/>
            <person name="Zheng P.-J."/>
            <person name="Zhang X.-J."/>
            <person name="Jia Y."/>
            <person name="Liu Y."/>
            <person name="Niu Y.-X."/>
            <person name="Yu L.-H."/>
            <person name="Chen D.-F."/>
            <person name="Zhang G.-Q."/>
        </authorList>
    </citation>
    <scope>NUCLEOTIDE SEQUENCE</scope>
    <source>
        <tissue evidence="10">Leaf</tissue>
    </source>
</reference>
<evidence type="ECO:0000256" key="7">
    <source>
        <dbReference type="ARBA" id="ARBA00023212"/>
    </source>
</evidence>
<evidence type="ECO:0000256" key="4">
    <source>
        <dbReference type="ARBA" id="ARBA00022490"/>
    </source>
</evidence>
<evidence type="ECO:0000256" key="3">
    <source>
        <dbReference type="ARBA" id="ARBA00009500"/>
    </source>
</evidence>
<dbReference type="GO" id="GO:0008017">
    <property type="term" value="F:microtubule binding"/>
    <property type="evidence" value="ECO:0007669"/>
    <property type="project" value="InterPro"/>
</dbReference>
<dbReference type="OrthoDB" id="1063785at2759"/>
<dbReference type="Pfam" id="PF07058">
    <property type="entry name" value="MAP70"/>
    <property type="match status" value="1"/>
</dbReference>
<dbReference type="GO" id="GO:0007010">
    <property type="term" value="P:cytoskeleton organization"/>
    <property type="evidence" value="ECO:0007669"/>
    <property type="project" value="InterPro"/>
</dbReference>
<evidence type="ECO:0000313" key="10">
    <source>
        <dbReference type="EMBL" id="KAI0513758.1"/>
    </source>
</evidence>
<dbReference type="InterPro" id="IPR036186">
    <property type="entry name" value="Serpin_sf"/>
</dbReference>
<dbReference type="InterPro" id="IPR023795">
    <property type="entry name" value="Serpin_CS"/>
</dbReference>
<dbReference type="Gene3D" id="2.30.39.10">
    <property type="entry name" value="Alpha-1-antitrypsin, domain 1"/>
    <property type="match status" value="1"/>
</dbReference>
<dbReference type="Gene3D" id="3.30.497.10">
    <property type="entry name" value="Antithrombin, subunit I, domain 2"/>
    <property type="match status" value="1"/>
</dbReference>
<dbReference type="Proteomes" id="UP000829196">
    <property type="component" value="Unassembled WGS sequence"/>
</dbReference>
<dbReference type="EMBL" id="JAGYWB010000008">
    <property type="protein sequence ID" value="KAI0513758.1"/>
    <property type="molecule type" value="Genomic_DNA"/>
</dbReference>
<protein>
    <recommendedName>
        <fullName evidence="9">Serpin domain-containing protein</fullName>
    </recommendedName>
</protein>
<dbReference type="PANTHER" id="PTHR11461:SF203">
    <property type="entry name" value="SERPIN-Z12-RELATED"/>
    <property type="match status" value="1"/>
</dbReference>
<sequence>MGEGGVIAPVLPGPVVVPSIPVDLDGIIGFDYDVHNLHVPSNCPVSPVIVSPILPSLGGSPIVDSEFVVYGVDGVLSPNVAPATVAMPDINCCVNINDSPTYVDCGVLAVGKSAYLVYNGEETLAIIGESIRFGMDDEEAILLHASLMARSLIQVTFTASQNVEIKSINDEKKASMAAQFVAEATLERVHAAQKDDDMPPIEAILASLEAELRIFERCDCRFCFSSSAFIRCCLLRVKWSSERVQASPPPPTTLFLSDRKCQEFAGKDLESTMYKSRALTPCSHLFQHFSHSSKHQIPSFFRYHGIEHQRQYHLLLPEHIAQEPTHTQMDSCLQIARLKGIPAADEGSNFVFSPLSIRAALSLTAAGAKGETLRQLLSFLGSPPFIEHLHSASARLVEAVREGDSELLLSFVNGLWIDRSVTVNSSFMGIAASIYDAAAESADFKHEAPLEQKKINDWIEQKTNGVIKNLIPDGTVDNETRLILANALHFKGKWQEKFDCYMTRSNYFYLLDGSTIQVPFMSSRKDQFISSYHGFKVLKLPYKQQENNQGNRSFSLLLFLPDEINGLHDLINRAVYDPNFINRHVPRRRVKVQPFMVPKFKISFSCETTDVLSNLGLKSLFSWPAADLSGMCLESARLCVSSIHHKAAIEVDEEGTVAEAATAVTMRFVCYIKPVSFVADHPFMFVLREDVTGAILFFGHVANPSVLG</sequence>
<keyword evidence="5" id="KW-0493">Microtubule</keyword>
<comment type="similarity">
    <text evidence="3 8">Belongs to the serpin family.</text>
</comment>
<evidence type="ECO:0000256" key="8">
    <source>
        <dbReference type="RuleBase" id="RU000411"/>
    </source>
</evidence>
<evidence type="ECO:0000256" key="1">
    <source>
        <dbReference type="ARBA" id="ARBA00004245"/>
    </source>
</evidence>
<dbReference type="GO" id="GO:0005874">
    <property type="term" value="C:microtubule"/>
    <property type="evidence" value="ECO:0007669"/>
    <property type="project" value="UniProtKB-KW"/>
</dbReference>
<organism evidence="10 11">
    <name type="scientific">Dendrobium nobile</name>
    <name type="common">Orchid</name>
    <dbReference type="NCBI Taxonomy" id="94219"/>
    <lineage>
        <taxon>Eukaryota</taxon>
        <taxon>Viridiplantae</taxon>
        <taxon>Streptophyta</taxon>
        <taxon>Embryophyta</taxon>
        <taxon>Tracheophyta</taxon>
        <taxon>Spermatophyta</taxon>
        <taxon>Magnoliopsida</taxon>
        <taxon>Liliopsida</taxon>
        <taxon>Asparagales</taxon>
        <taxon>Orchidaceae</taxon>
        <taxon>Epidendroideae</taxon>
        <taxon>Malaxideae</taxon>
        <taxon>Dendrobiinae</taxon>
        <taxon>Dendrobium</taxon>
    </lineage>
</organism>
<dbReference type="GO" id="GO:0005615">
    <property type="term" value="C:extracellular space"/>
    <property type="evidence" value="ECO:0007669"/>
    <property type="project" value="InterPro"/>
</dbReference>
<dbReference type="SMR" id="A0A8T3BKQ5"/>
<proteinExistence type="inferred from homology"/>
<name>A0A8T3BKQ5_DENNO</name>
<comment type="similarity">
    <text evidence="2">Belongs to the MAP70 family.</text>
</comment>
<dbReference type="InterPro" id="IPR023796">
    <property type="entry name" value="Serpin_dom"/>
</dbReference>
<dbReference type="SUPFAM" id="SSF56574">
    <property type="entry name" value="Serpins"/>
    <property type="match status" value="1"/>
</dbReference>
<dbReference type="AlphaFoldDB" id="A0A8T3BKQ5"/>
<comment type="subcellular location">
    <subcellularLocation>
        <location evidence="1">Cytoplasm</location>
        <location evidence="1">Cytoskeleton</location>
    </subcellularLocation>
</comment>